<gene>
    <name evidence="1" type="ORF">I79_006583</name>
</gene>
<evidence type="ECO:0000313" key="2">
    <source>
        <dbReference type="Proteomes" id="UP000001075"/>
    </source>
</evidence>
<evidence type="ECO:0000313" key="1">
    <source>
        <dbReference type="EMBL" id="EGW09389.1"/>
    </source>
</evidence>
<dbReference type="EMBL" id="JH000208">
    <property type="protein sequence ID" value="EGW09389.1"/>
    <property type="molecule type" value="Genomic_DNA"/>
</dbReference>
<dbReference type="AlphaFoldDB" id="G3H883"/>
<protein>
    <submittedName>
        <fullName evidence="1">Uncharacterized protein</fullName>
    </submittedName>
</protein>
<reference evidence="2" key="1">
    <citation type="journal article" date="2011" name="Nat. Biotechnol.">
        <title>The genomic sequence of the Chinese hamster ovary (CHO)-K1 cell line.</title>
        <authorList>
            <person name="Xu X."/>
            <person name="Nagarajan H."/>
            <person name="Lewis N.E."/>
            <person name="Pan S."/>
            <person name="Cai Z."/>
            <person name="Liu X."/>
            <person name="Chen W."/>
            <person name="Xie M."/>
            <person name="Wang W."/>
            <person name="Hammond S."/>
            <person name="Andersen M.R."/>
            <person name="Neff N."/>
            <person name="Passarelli B."/>
            <person name="Koh W."/>
            <person name="Fan H.C."/>
            <person name="Wang J."/>
            <person name="Gui Y."/>
            <person name="Lee K.H."/>
            <person name="Betenbaugh M.J."/>
            <person name="Quake S.R."/>
            <person name="Famili I."/>
            <person name="Palsson B.O."/>
            <person name="Wang J."/>
        </authorList>
    </citation>
    <scope>NUCLEOTIDE SEQUENCE [LARGE SCALE GENOMIC DNA]</scope>
    <source>
        <strain evidence="2">CHO K1 cell line</strain>
    </source>
</reference>
<organism evidence="1 2">
    <name type="scientific">Cricetulus griseus</name>
    <name type="common">Chinese hamster</name>
    <name type="synonym">Cricetulus barabensis griseus</name>
    <dbReference type="NCBI Taxonomy" id="10029"/>
    <lineage>
        <taxon>Eukaryota</taxon>
        <taxon>Metazoa</taxon>
        <taxon>Chordata</taxon>
        <taxon>Craniata</taxon>
        <taxon>Vertebrata</taxon>
        <taxon>Euteleostomi</taxon>
        <taxon>Mammalia</taxon>
        <taxon>Eutheria</taxon>
        <taxon>Euarchontoglires</taxon>
        <taxon>Glires</taxon>
        <taxon>Rodentia</taxon>
        <taxon>Myomorpha</taxon>
        <taxon>Muroidea</taxon>
        <taxon>Cricetidae</taxon>
        <taxon>Cricetinae</taxon>
        <taxon>Cricetulus</taxon>
    </lineage>
</organism>
<dbReference type="Proteomes" id="UP000001075">
    <property type="component" value="Unassembled WGS sequence"/>
</dbReference>
<proteinExistence type="predicted"/>
<name>G3H883_CRIGR</name>
<sequence>MSQQLRTLAALPEDPGSILNTTWWPTTISNSSSRGFCVLFWPPKNTAHLWCIKIHQENRHIN</sequence>
<accession>G3H883</accession>
<dbReference type="InParanoid" id="G3H883"/>